<dbReference type="AlphaFoldDB" id="A0AAN8WZ38"/>
<dbReference type="EMBL" id="JAXCGZ010015118">
    <property type="protein sequence ID" value="KAK7071208.1"/>
    <property type="molecule type" value="Genomic_DNA"/>
</dbReference>
<dbReference type="GO" id="GO:0016020">
    <property type="term" value="C:membrane"/>
    <property type="evidence" value="ECO:0007669"/>
    <property type="project" value="UniProtKB-SubCell"/>
</dbReference>
<evidence type="ECO:0000256" key="5">
    <source>
        <dbReference type="SAM" id="MobiDB-lite"/>
    </source>
</evidence>
<keyword evidence="9" id="KW-1185">Reference proteome</keyword>
<feature type="domain" description="SLC26A/SulP transporter" evidence="7">
    <location>
        <begin position="32"/>
        <end position="239"/>
    </location>
</feature>
<comment type="subcellular location">
    <subcellularLocation>
        <location evidence="1">Membrane</location>
        <topology evidence="1">Multi-pass membrane protein</topology>
    </subcellularLocation>
</comment>
<comment type="caution">
    <text evidence="8">The sequence shown here is derived from an EMBL/GenBank/DDBJ whole genome shotgun (WGS) entry which is preliminary data.</text>
</comment>
<feature type="transmembrane region" description="Helical" evidence="6">
    <location>
        <begin position="149"/>
        <end position="167"/>
    </location>
</feature>
<feature type="compositionally biased region" description="Polar residues" evidence="5">
    <location>
        <begin position="7"/>
        <end position="22"/>
    </location>
</feature>
<evidence type="ECO:0000259" key="7">
    <source>
        <dbReference type="Pfam" id="PF00916"/>
    </source>
</evidence>
<dbReference type="Proteomes" id="UP001381693">
    <property type="component" value="Unassembled WGS sequence"/>
</dbReference>
<keyword evidence="3 6" id="KW-1133">Transmembrane helix</keyword>
<evidence type="ECO:0000256" key="2">
    <source>
        <dbReference type="ARBA" id="ARBA00022692"/>
    </source>
</evidence>
<name>A0AAN8WZ38_HALRR</name>
<evidence type="ECO:0000256" key="6">
    <source>
        <dbReference type="SAM" id="Phobius"/>
    </source>
</evidence>
<feature type="transmembrane region" description="Helical" evidence="6">
    <location>
        <begin position="200"/>
        <end position="219"/>
    </location>
</feature>
<evidence type="ECO:0000313" key="9">
    <source>
        <dbReference type="Proteomes" id="UP001381693"/>
    </source>
</evidence>
<evidence type="ECO:0000256" key="1">
    <source>
        <dbReference type="ARBA" id="ARBA00004141"/>
    </source>
</evidence>
<dbReference type="InterPro" id="IPR011547">
    <property type="entry name" value="SLC26A/SulP_dom"/>
</dbReference>
<keyword evidence="2 6" id="KW-0812">Transmembrane</keyword>
<evidence type="ECO:0000256" key="3">
    <source>
        <dbReference type="ARBA" id="ARBA00022989"/>
    </source>
</evidence>
<feature type="transmembrane region" description="Helical" evidence="6">
    <location>
        <begin position="90"/>
        <end position="109"/>
    </location>
</feature>
<protein>
    <recommendedName>
        <fullName evidence="7">SLC26A/SulP transporter domain-containing protein</fullName>
    </recommendedName>
</protein>
<feature type="transmembrane region" description="Helical" evidence="6">
    <location>
        <begin position="38"/>
        <end position="58"/>
    </location>
</feature>
<keyword evidence="4 6" id="KW-0472">Membrane</keyword>
<dbReference type="GO" id="GO:0055085">
    <property type="term" value="P:transmembrane transport"/>
    <property type="evidence" value="ECO:0007669"/>
    <property type="project" value="InterPro"/>
</dbReference>
<reference evidence="8 9" key="1">
    <citation type="submission" date="2023-11" db="EMBL/GenBank/DDBJ databases">
        <title>Halocaridina rubra genome assembly.</title>
        <authorList>
            <person name="Smith C."/>
        </authorList>
    </citation>
    <scope>NUCLEOTIDE SEQUENCE [LARGE SCALE GENOMIC DNA]</scope>
    <source>
        <strain evidence="8">EP-1</strain>
        <tissue evidence="8">Whole</tissue>
    </source>
</reference>
<proteinExistence type="predicted"/>
<feature type="region of interest" description="Disordered" evidence="5">
    <location>
        <begin position="1"/>
        <end position="22"/>
    </location>
</feature>
<accession>A0AAN8WZ38</accession>
<dbReference type="PANTHER" id="PTHR11814">
    <property type="entry name" value="SULFATE TRANSPORTER"/>
    <property type="match status" value="1"/>
</dbReference>
<evidence type="ECO:0000256" key="4">
    <source>
        <dbReference type="ARBA" id="ARBA00023136"/>
    </source>
</evidence>
<dbReference type="Pfam" id="PF00916">
    <property type="entry name" value="Sulfate_transp"/>
    <property type="match status" value="1"/>
</dbReference>
<feature type="transmembrane region" description="Helical" evidence="6">
    <location>
        <begin position="64"/>
        <end position="83"/>
    </location>
</feature>
<dbReference type="InterPro" id="IPR001902">
    <property type="entry name" value="SLC26A/SulP_fam"/>
</dbReference>
<gene>
    <name evidence="8" type="ORF">SK128_006615</name>
</gene>
<sequence>MGKVVNELSNVPSSSGSATSNITMDKDHDNISYTGQQIAAVLALMVGIWEVLLGLLQMGALLNVFLSDMLISGFTTGVAVHVLTSQIKYLFGIPVTAYSGPLKLIYIYIDVFRKIFDANPGEMLISAFCISLLVFNNEMKPKVKKYTNIPIPIELMVVILGTAASYYGQLHEVYGIRIVGHISTGLPAPSSPPVELLPRVALDAFIIGIVGYTSTFSVAKIFAKRRGYAVDATQELYAQVTA</sequence>
<evidence type="ECO:0000313" key="8">
    <source>
        <dbReference type="EMBL" id="KAK7071208.1"/>
    </source>
</evidence>
<organism evidence="8 9">
    <name type="scientific">Halocaridina rubra</name>
    <name type="common">Hawaiian red shrimp</name>
    <dbReference type="NCBI Taxonomy" id="373956"/>
    <lineage>
        <taxon>Eukaryota</taxon>
        <taxon>Metazoa</taxon>
        <taxon>Ecdysozoa</taxon>
        <taxon>Arthropoda</taxon>
        <taxon>Crustacea</taxon>
        <taxon>Multicrustacea</taxon>
        <taxon>Malacostraca</taxon>
        <taxon>Eumalacostraca</taxon>
        <taxon>Eucarida</taxon>
        <taxon>Decapoda</taxon>
        <taxon>Pleocyemata</taxon>
        <taxon>Caridea</taxon>
        <taxon>Atyoidea</taxon>
        <taxon>Atyidae</taxon>
        <taxon>Halocaridina</taxon>
    </lineage>
</organism>